<dbReference type="EMBL" id="CAJOBD010019510">
    <property type="protein sequence ID" value="CAF4235116.1"/>
    <property type="molecule type" value="Genomic_DNA"/>
</dbReference>
<dbReference type="EMBL" id="CAJOAX010008541">
    <property type="protein sequence ID" value="CAF4036282.1"/>
    <property type="molecule type" value="Genomic_DNA"/>
</dbReference>
<dbReference type="Proteomes" id="UP000663836">
    <property type="component" value="Unassembled WGS sequence"/>
</dbReference>
<dbReference type="PANTHER" id="PTHR19980">
    <property type="entry name" value="RNA CLEAVAGE STIMULATION FACTOR"/>
    <property type="match status" value="1"/>
</dbReference>
<evidence type="ECO:0000256" key="2">
    <source>
        <dbReference type="ARBA" id="ARBA00022737"/>
    </source>
</evidence>
<dbReference type="Proteomes" id="UP000663823">
    <property type="component" value="Unassembled WGS sequence"/>
</dbReference>
<comment type="subcellular location">
    <subcellularLocation>
        <location evidence="1">Nucleus</location>
    </subcellularLocation>
</comment>
<protein>
    <recommendedName>
        <fullName evidence="4">Suppressor of forked domain-containing protein</fullName>
    </recommendedName>
</protein>
<dbReference type="Gene3D" id="1.25.40.10">
    <property type="entry name" value="Tetratricopeptide repeat domain"/>
    <property type="match status" value="1"/>
</dbReference>
<keyword evidence="2" id="KW-0677">Repeat</keyword>
<accession>A0A819QYV4</accession>
<dbReference type="Pfam" id="PF05843">
    <property type="entry name" value="Suf"/>
    <property type="match status" value="1"/>
</dbReference>
<keyword evidence="3" id="KW-0539">Nucleus</keyword>
<dbReference type="GO" id="GO:0003729">
    <property type="term" value="F:mRNA binding"/>
    <property type="evidence" value="ECO:0007669"/>
    <property type="project" value="TreeGrafter"/>
</dbReference>
<dbReference type="PANTHER" id="PTHR19980:SF0">
    <property type="entry name" value="CLEAVAGE STIMULATION FACTOR SUBUNIT 3"/>
    <property type="match status" value="1"/>
</dbReference>
<evidence type="ECO:0000256" key="3">
    <source>
        <dbReference type="ARBA" id="ARBA00023242"/>
    </source>
</evidence>
<organism evidence="5 7">
    <name type="scientific">Rotaria sordida</name>
    <dbReference type="NCBI Taxonomy" id="392033"/>
    <lineage>
        <taxon>Eukaryota</taxon>
        <taxon>Metazoa</taxon>
        <taxon>Spiralia</taxon>
        <taxon>Gnathifera</taxon>
        <taxon>Rotifera</taxon>
        <taxon>Eurotatoria</taxon>
        <taxon>Bdelloidea</taxon>
        <taxon>Philodinida</taxon>
        <taxon>Philodinidae</taxon>
        <taxon>Rotaria</taxon>
    </lineage>
</organism>
<dbReference type="SUPFAM" id="SSF48452">
    <property type="entry name" value="TPR-like"/>
    <property type="match status" value="1"/>
</dbReference>
<dbReference type="InterPro" id="IPR008847">
    <property type="entry name" value="Suf"/>
</dbReference>
<feature type="non-terminal residue" evidence="5">
    <location>
        <position position="1"/>
    </location>
</feature>
<dbReference type="AlphaFoldDB" id="A0A819QYV4"/>
<proteinExistence type="predicted"/>
<gene>
    <name evidence="6" type="ORF">JBS370_LOCUS38056</name>
    <name evidence="5" type="ORF">OTI717_LOCUS30905</name>
</gene>
<dbReference type="GO" id="GO:0005634">
    <property type="term" value="C:nucleus"/>
    <property type="evidence" value="ECO:0007669"/>
    <property type="project" value="UniProtKB-SubCell"/>
</dbReference>
<evidence type="ECO:0000313" key="7">
    <source>
        <dbReference type="Proteomes" id="UP000663823"/>
    </source>
</evidence>
<reference evidence="5" key="1">
    <citation type="submission" date="2021-02" db="EMBL/GenBank/DDBJ databases">
        <authorList>
            <person name="Nowell W R."/>
        </authorList>
    </citation>
    <scope>NUCLEOTIDE SEQUENCE</scope>
</reference>
<feature type="domain" description="Suppressor of forked" evidence="4">
    <location>
        <begin position="14"/>
        <end position="83"/>
    </location>
</feature>
<dbReference type="InterPro" id="IPR045243">
    <property type="entry name" value="Rna14-like"/>
</dbReference>
<name>A0A819QYV4_9BILA</name>
<evidence type="ECO:0000313" key="5">
    <source>
        <dbReference type="EMBL" id="CAF4036282.1"/>
    </source>
</evidence>
<sequence>MSVYMREDLTRNEKIQQARRILNENKHSLDAWAILIQDAQDKKIAESREFYESLVTQFPTCGKFWKIYVESEIKGRNYEKVEK</sequence>
<evidence type="ECO:0000256" key="1">
    <source>
        <dbReference type="ARBA" id="ARBA00004123"/>
    </source>
</evidence>
<evidence type="ECO:0000313" key="6">
    <source>
        <dbReference type="EMBL" id="CAF4235116.1"/>
    </source>
</evidence>
<dbReference type="InterPro" id="IPR011990">
    <property type="entry name" value="TPR-like_helical_dom_sf"/>
</dbReference>
<comment type="caution">
    <text evidence="5">The sequence shown here is derived from an EMBL/GenBank/DDBJ whole genome shotgun (WGS) entry which is preliminary data.</text>
</comment>
<dbReference type="GO" id="GO:0031124">
    <property type="term" value="P:mRNA 3'-end processing"/>
    <property type="evidence" value="ECO:0007669"/>
    <property type="project" value="InterPro"/>
</dbReference>
<evidence type="ECO:0000259" key="4">
    <source>
        <dbReference type="Pfam" id="PF05843"/>
    </source>
</evidence>